<organism evidence="2 3">
    <name type="scientific">Chryseobacterium pennae</name>
    <dbReference type="NCBI Taxonomy" id="2258962"/>
    <lineage>
        <taxon>Bacteria</taxon>
        <taxon>Pseudomonadati</taxon>
        <taxon>Bacteroidota</taxon>
        <taxon>Flavobacteriia</taxon>
        <taxon>Flavobacteriales</taxon>
        <taxon>Weeksellaceae</taxon>
        <taxon>Chryseobacterium group</taxon>
        <taxon>Chryseobacterium</taxon>
    </lineage>
</organism>
<feature type="transmembrane region" description="Helical" evidence="1">
    <location>
        <begin position="36"/>
        <end position="57"/>
    </location>
</feature>
<reference evidence="3" key="1">
    <citation type="submission" date="2018-06" db="EMBL/GenBank/DDBJ databases">
        <authorList>
            <person name="Lum Nde A."/>
            <person name="Hugo C."/>
        </authorList>
    </citation>
    <scope>NUCLEOTIDE SEQUENCE [LARGE SCALE GENOMIC DNA]</scope>
    <source>
        <strain evidence="3">1_F178</strain>
    </source>
</reference>
<evidence type="ECO:0000256" key="1">
    <source>
        <dbReference type="SAM" id="Phobius"/>
    </source>
</evidence>
<dbReference type="Proteomes" id="UP000256686">
    <property type="component" value="Unassembled WGS sequence"/>
</dbReference>
<proteinExistence type="predicted"/>
<comment type="caution">
    <text evidence="2">The sequence shown here is derived from an EMBL/GenBank/DDBJ whole genome shotgun (WGS) entry which is preliminary data.</text>
</comment>
<gene>
    <name evidence="2" type="ORF">DRF65_26840</name>
</gene>
<keyword evidence="1" id="KW-0472">Membrane</keyword>
<keyword evidence="3" id="KW-1185">Reference proteome</keyword>
<keyword evidence="1" id="KW-0812">Transmembrane</keyword>
<feature type="transmembrane region" description="Helical" evidence="1">
    <location>
        <begin position="6"/>
        <end position="24"/>
    </location>
</feature>
<sequence>MNFLDGFIIIALAVVFNIGVYIIFKKYLYKRQDAALKFLTVNIPKDIVWLLISLLIIDKTKENFMFLLACFVIGSFLIYLPIIKLINKS</sequence>
<evidence type="ECO:0000313" key="3">
    <source>
        <dbReference type="Proteomes" id="UP000256686"/>
    </source>
</evidence>
<dbReference type="EMBL" id="QNVT01000043">
    <property type="protein sequence ID" value="REC59254.1"/>
    <property type="molecule type" value="Genomic_DNA"/>
</dbReference>
<dbReference type="AlphaFoldDB" id="A0A3D9C0G3"/>
<accession>A0A3D9C0G3</accession>
<feature type="transmembrane region" description="Helical" evidence="1">
    <location>
        <begin position="63"/>
        <end position="83"/>
    </location>
</feature>
<evidence type="ECO:0000313" key="2">
    <source>
        <dbReference type="EMBL" id="REC59254.1"/>
    </source>
</evidence>
<protein>
    <submittedName>
        <fullName evidence="2">Uncharacterized protein</fullName>
    </submittedName>
</protein>
<keyword evidence="1" id="KW-1133">Transmembrane helix</keyword>
<name>A0A3D9C0G3_9FLAO</name>